<dbReference type="GO" id="GO:0016020">
    <property type="term" value="C:membrane"/>
    <property type="evidence" value="ECO:0007669"/>
    <property type="project" value="TreeGrafter"/>
</dbReference>
<dbReference type="Gene3D" id="3.20.20.80">
    <property type="entry name" value="Glycosidases"/>
    <property type="match status" value="1"/>
</dbReference>
<dbReference type="SUPFAM" id="SSF55545">
    <property type="entry name" value="beta-N-acetylhexosaminidase-like domain"/>
    <property type="match status" value="1"/>
</dbReference>
<reference evidence="3" key="1">
    <citation type="submission" date="2021-02" db="EMBL/GenBank/DDBJ databases">
        <authorList>
            <person name="Nowell W R."/>
        </authorList>
    </citation>
    <scope>NUCLEOTIDE SEQUENCE</scope>
</reference>
<evidence type="ECO:0000313" key="4">
    <source>
        <dbReference type="Proteomes" id="UP000681967"/>
    </source>
</evidence>
<dbReference type="InterPro" id="IPR029019">
    <property type="entry name" value="HEX_eukaryotic_N"/>
</dbReference>
<feature type="non-terminal residue" evidence="3">
    <location>
        <position position="171"/>
    </location>
</feature>
<dbReference type="InterPro" id="IPR029018">
    <property type="entry name" value="Hex-like_dom2"/>
</dbReference>
<dbReference type="Pfam" id="PF14845">
    <property type="entry name" value="Glycohydro_20b2"/>
    <property type="match status" value="1"/>
</dbReference>
<organism evidence="3 4">
    <name type="scientific">Rotaria magnacalcarata</name>
    <dbReference type="NCBI Taxonomy" id="392030"/>
    <lineage>
        <taxon>Eukaryota</taxon>
        <taxon>Metazoa</taxon>
        <taxon>Spiralia</taxon>
        <taxon>Gnathifera</taxon>
        <taxon>Rotifera</taxon>
        <taxon>Eurotatoria</taxon>
        <taxon>Bdelloidea</taxon>
        <taxon>Philodinida</taxon>
        <taxon>Philodinidae</taxon>
        <taxon>Rotaria</taxon>
    </lineage>
</organism>
<dbReference type="GO" id="GO:0030203">
    <property type="term" value="P:glycosaminoglycan metabolic process"/>
    <property type="evidence" value="ECO:0007669"/>
    <property type="project" value="TreeGrafter"/>
</dbReference>
<dbReference type="InterPro" id="IPR025705">
    <property type="entry name" value="Beta_hexosaminidase_sua/sub"/>
</dbReference>
<dbReference type="PRINTS" id="PR00738">
    <property type="entry name" value="GLHYDRLASE20"/>
</dbReference>
<accession>A0A8S3EY37</accession>
<gene>
    <name evidence="3" type="ORF">BYL167_LOCUS63260</name>
</gene>
<dbReference type="PANTHER" id="PTHR22600">
    <property type="entry name" value="BETA-HEXOSAMINIDASE"/>
    <property type="match status" value="1"/>
</dbReference>
<comment type="caution">
    <text evidence="3">The sequence shown here is derived from an EMBL/GenBank/DDBJ whole genome shotgun (WGS) entry which is preliminary data.</text>
</comment>
<keyword evidence="1" id="KW-0378">Hydrolase</keyword>
<evidence type="ECO:0000259" key="2">
    <source>
        <dbReference type="Pfam" id="PF14845"/>
    </source>
</evidence>
<dbReference type="AlphaFoldDB" id="A0A8S3EY37"/>
<dbReference type="GO" id="GO:0004563">
    <property type="term" value="F:beta-N-acetylhexosaminidase activity"/>
    <property type="evidence" value="ECO:0007669"/>
    <property type="project" value="InterPro"/>
</dbReference>
<dbReference type="PANTHER" id="PTHR22600:SF21">
    <property type="entry name" value="BETA-HEXOSAMINIDASE A"/>
    <property type="match status" value="1"/>
</dbReference>
<feature type="domain" description="Beta-hexosaminidase eukaryotic type N-terminal" evidence="2">
    <location>
        <begin position="9"/>
        <end position="125"/>
    </location>
</feature>
<dbReference type="GO" id="GO:0005975">
    <property type="term" value="P:carbohydrate metabolic process"/>
    <property type="evidence" value="ECO:0007669"/>
    <property type="project" value="InterPro"/>
</dbReference>
<sequence>GKPSAPNAPWPQPQYLNASSDYVYIDPNFFVIHSNLKDCDVIDNALQRYKSIFFPPKISIQNPDRLDESRILLSVFILIQSKQCHTYPQLRDDQSYNLTIESSYGIIYAENVWGALNGIETFSQLLFITDDNYLATNASIYIQDWPRFPYRGILLDTARHFLPVPIIKQHL</sequence>
<dbReference type="EMBL" id="CAJOBH010236253">
    <property type="protein sequence ID" value="CAF5091784.1"/>
    <property type="molecule type" value="Genomic_DNA"/>
</dbReference>
<dbReference type="GO" id="GO:0005764">
    <property type="term" value="C:lysosome"/>
    <property type="evidence" value="ECO:0007669"/>
    <property type="project" value="TreeGrafter"/>
</dbReference>
<dbReference type="Proteomes" id="UP000681967">
    <property type="component" value="Unassembled WGS sequence"/>
</dbReference>
<feature type="non-terminal residue" evidence="3">
    <location>
        <position position="1"/>
    </location>
</feature>
<protein>
    <recommendedName>
        <fullName evidence="2">Beta-hexosaminidase eukaryotic type N-terminal domain-containing protein</fullName>
    </recommendedName>
</protein>
<evidence type="ECO:0000256" key="1">
    <source>
        <dbReference type="ARBA" id="ARBA00022801"/>
    </source>
</evidence>
<dbReference type="Gene3D" id="3.30.379.10">
    <property type="entry name" value="Chitobiase/beta-hexosaminidase domain 2-like"/>
    <property type="match status" value="1"/>
</dbReference>
<name>A0A8S3EY37_9BILA</name>
<evidence type="ECO:0000313" key="3">
    <source>
        <dbReference type="EMBL" id="CAF5091784.1"/>
    </source>
</evidence>
<proteinExistence type="predicted"/>
<dbReference type="GO" id="GO:0006689">
    <property type="term" value="P:ganglioside catabolic process"/>
    <property type="evidence" value="ECO:0007669"/>
    <property type="project" value="TreeGrafter"/>
</dbReference>